<dbReference type="GO" id="GO:0003676">
    <property type="term" value="F:nucleic acid binding"/>
    <property type="evidence" value="ECO:0007669"/>
    <property type="project" value="InterPro"/>
</dbReference>
<feature type="region of interest" description="Disordered" evidence="1">
    <location>
        <begin position="1"/>
        <end position="65"/>
    </location>
</feature>
<feature type="compositionally biased region" description="Basic residues" evidence="1">
    <location>
        <begin position="1"/>
        <end position="60"/>
    </location>
</feature>
<dbReference type="InterPro" id="IPR036397">
    <property type="entry name" value="RNaseH_sf"/>
</dbReference>
<name>A0A914E695_9BILA</name>
<dbReference type="Proteomes" id="UP000887540">
    <property type="component" value="Unplaced"/>
</dbReference>
<protein>
    <submittedName>
        <fullName evidence="3">Uncharacterized protein</fullName>
    </submittedName>
</protein>
<sequence length="112" mass="12731">MAKPKPKSKAKPKVKPKAKSKVKPKPKTKSKPKAKPKVKPKARPKSKPMAKPKAKPKHWLAGKEFATKDDVRTSIQEWMDSKPAGFWVKGIVELPNRWAKVVEYEGDYFPDE</sequence>
<proteinExistence type="predicted"/>
<keyword evidence="2" id="KW-1185">Reference proteome</keyword>
<evidence type="ECO:0000313" key="3">
    <source>
        <dbReference type="WBParaSite" id="ACRNAN_scaffold6047.g7178.t1"/>
    </source>
</evidence>
<dbReference type="Gene3D" id="3.30.420.10">
    <property type="entry name" value="Ribonuclease H-like superfamily/Ribonuclease H"/>
    <property type="match status" value="1"/>
</dbReference>
<evidence type="ECO:0000313" key="2">
    <source>
        <dbReference type="Proteomes" id="UP000887540"/>
    </source>
</evidence>
<dbReference type="AlphaFoldDB" id="A0A914E695"/>
<evidence type="ECO:0000256" key="1">
    <source>
        <dbReference type="SAM" id="MobiDB-lite"/>
    </source>
</evidence>
<dbReference type="WBParaSite" id="ACRNAN_scaffold6047.g7178.t1">
    <property type="protein sequence ID" value="ACRNAN_scaffold6047.g7178.t1"/>
    <property type="gene ID" value="ACRNAN_scaffold6047.g7178"/>
</dbReference>
<accession>A0A914E695</accession>
<organism evidence="2 3">
    <name type="scientific">Acrobeloides nanus</name>
    <dbReference type="NCBI Taxonomy" id="290746"/>
    <lineage>
        <taxon>Eukaryota</taxon>
        <taxon>Metazoa</taxon>
        <taxon>Ecdysozoa</taxon>
        <taxon>Nematoda</taxon>
        <taxon>Chromadorea</taxon>
        <taxon>Rhabditida</taxon>
        <taxon>Tylenchina</taxon>
        <taxon>Cephalobomorpha</taxon>
        <taxon>Cephaloboidea</taxon>
        <taxon>Cephalobidae</taxon>
        <taxon>Acrobeloides</taxon>
    </lineage>
</organism>
<reference evidence="3" key="1">
    <citation type="submission" date="2022-11" db="UniProtKB">
        <authorList>
            <consortium name="WormBaseParasite"/>
        </authorList>
    </citation>
    <scope>IDENTIFICATION</scope>
</reference>